<dbReference type="KEGG" id="dya:Dyak_GE28690"/>
<evidence type="ECO:0000313" key="3">
    <source>
        <dbReference type="Proteomes" id="UP000002282"/>
    </source>
</evidence>
<keyword evidence="3" id="KW-1185">Reference proteome</keyword>
<proteinExistence type="predicted"/>
<dbReference type="Proteomes" id="UP000002282">
    <property type="component" value="Chromosome 3L"/>
</dbReference>
<feature type="signal peptide" evidence="1">
    <location>
        <begin position="1"/>
        <end position="22"/>
    </location>
</feature>
<reference evidence="2 3" key="1">
    <citation type="journal article" date="2007" name="Nature">
        <title>Evolution of genes and genomes on the Drosophila phylogeny.</title>
        <authorList>
            <consortium name="Drosophila 12 Genomes Consortium"/>
            <person name="Clark A.G."/>
            <person name="Eisen M.B."/>
            <person name="Smith D.R."/>
            <person name="Bergman C.M."/>
            <person name="Oliver B."/>
            <person name="Markow T.A."/>
            <person name="Kaufman T.C."/>
            <person name="Kellis M."/>
            <person name="Gelbart W."/>
            <person name="Iyer V.N."/>
            <person name="Pollard D.A."/>
            <person name="Sackton T.B."/>
            <person name="Larracuente A.M."/>
            <person name="Singh N.D."/>
            <person name="Abad J.P."/>
            <person name="Abt D.N."/>
            <person name="Adryan B."/>
            <person name="Aguade M."/>
            <person name="Akashi H."/>
            <person name="Anderson W.W."/>
            <person name="Aquadro C.F."/>
            <person name="Ardell D.H."/>
            <person name="Arguello R."/>
            <person name="Artieri C.G."/>
            <person name="Barbash D.A."/>
            <person name="Barker D."/>
            <person name="Barsanti P."/>
            <person name="Batterham P."/>
            <person name="Batzoglou S."/>
            <person name="Begun D."/>
            <person name="Bhutkar A."/>
            <person name="Blanco E."/>
            <person name="Bosak S.A."/>
            <person name="Bradley R.K."/>
            <person name="Brand A.D."/>
            <person name="Brent M.R."/>
            <person name="Brooks A.N."/>
            <person name="Brown R.H."/>
            <person name="Butlin R.K."/>
            <person name="Caggese C."/>
            <person name="Calvi B.R."/>
            <person name="Bernardo de Carvalho A."/>
            <person name="Caspi A."/>
            <person name="Castrezana S."/>
            <person name="Celniker S.E."/>
            <person name="Chang J.L."/>
            <person name="Chapple C."/>
            <person name="Chatterji S."/>
            <person name="Chinwalla A."/>
            <person name="Civetta A."/>
            <person name="Clifton S.W."/>
            <person name="Comeron J.M."/>
            <person name="Costello J.C."/>
            <person name="Coyne J.A."/>
            <person name="Daub J."/>
            <person name="David R.G."/>
            <person name="Delcher A.L."/>
            <person name="Delehaunty K."/>
            <person name="Do C.B."/>
            <person name="Ebling H."/>
            <person name="Edwards K."/>
            <person name="Eickbush T."/>
            <person name="Evans J.D."/>
            <person name="Filipski A."/>
            <person name="Findeiss S."/>
            <person name="Freyhult E."/>
            <person name="Fulton L."/>
            <person name="Fulton R."/>
            <person name="Garcia A.C."/>
            <person name="Gardiner A."/>
            <person name="Garfield D.A."/>
            <person name="Garvin B.E."/>
            <person name="Gibson G."/>
            <person name="Gilbert D."/>
            <person name="Gnerre S."/>
            <person name="Godfrey J."/>
            <person name="Good R."/>
            <person name="Gotea V."/>
            <person name="Gravely B."/>
            <person name="Greenberg A.J."/>
            <person name="Griffiths-Jones S."/>
            <person name="Gross S."/>
            <person name="Guigo R."/>
            <person name="Gustafson E.A."/>
            <person name="Haerty W."/>
            <person name="Hahn M.W."/>
            <person name="Halligan D.L."/>
            <person name="Halpern A.L."/>
            <person name="Halter G.M."/>
            <person name="Han M.V."/>
            <person name="Heger A."/>
            <person name="Hillier L."/>
            <person name="Hinrichs A.S."/>
            <person name="Holmes I."/>
            <person name="Hoskins R.A."/>
            <person name="Hubisz M.J."/>
            <person name="Hultmark D."/>
            <person name="Huntley M.A."/>
            <person name="Jaffe D.B."/>
            <person name="Jagadeeshan S."/>
            <person name="Jeck W.R."/>
            <person name="Johnson J."/>
            <person name="Jones C.D."/>
            <person name="Jordan W.C."/>
            <person name="Karpen G.H."/>
            <person name="Kataoka E."/>
            <person name="Keightley P.D."/>
            <person name="Kheradpour P."/>
            <person name="Kirkness E.F."/>
            <person name="Koerich L.B."/>
            <person name="Kristiansen K."/>
            <person name="Kudrna D."/>
            <person name="Kulathinal R.J."/>
            <person name="Kumar S."/>
            <person name="Kwok R."/>
            <person name="Lander E."/>
            <person name="Langley C.H."/>
            <person name="Lapoint R."/>
            <person name="Lazzaro B.P."/>
            <person name="Lee S.J."/>
            <person name="Levesque L."/>
            <person name="Li R."/>
            <person name="Lin C.F."/>
            <person name="Lin M.F."/>
            <person name="Lindblad-Toh K."/>
            <person name="Llopart A."/>
            <person name="Long M."/>
            <person name="Low L."/>
            <person name="Lozovsky E."/>
            <person name="Lu J."/>
            <person name="Luo M."/>
            <person name="Machado C.A."/>
            <person name="Makalowski W."/>
            <person name="Marzo M."/>
            <person name="Matsuda M."/>
            <person name="Matzkin L."/>
            <person name="McAllister B."/>
            <person name="McBride C.S."/>
            <person name="McKernan B."/>
            <person name="McKernan K."/>
            <person name="Mendez-Lago M."/>
            <person name="Minx P."/>
            <person name="Mollenhauer M.U."/>
            <person name="Montooth K."/>
            <person name="Mount S.M."/>
            <person name="Mu X."/>
            <person name="Myers E."/>
            <person name="Negre B."/>
            <person name="Newfeld S."/>
            <person name="Nielsen R."/>
            <person name="Noor M.A."/>
            <person name="O'Grady P."/>
            <person name="Pachter L."/>
            <person name="Papaceit M."/>
            <person name="Parisi M.J."/>
            <person name="Parisi M."/>
            <person name="Parts L."/>
            <person name="Pedersen J.S."/>
            <person name="Pesole G."/>
            <person name="Phillippy A.M."/>
            <person name="Ponting C.P."/>
            <person name="Pop M."/>
            <person name="Porcelli D."/>
            <person name="Powell J.R."/>
            <person name="Prohaska S."/>
            <person name="Pruitt K."/>
            <person name="Puig M."/>
            <person name="Quesneville H."/>
            <person name="Ram K.R."/>
            <person name="Rand D."/>
            <person name="Rasmussen M.D."/>
            <person name="Reed L.K."/>
            <person name="Reenan R."/>
            <person name="Reily A."/>
            <person name="Remington K.A."/>
            <person name="Rieger T.T."/>
            <person name="Ritchie M.G."/>
            <person name="Robin C."/>
            <person name="Rogers Y.H."/>
            <person name="Rohde C."/>
            <person name="Rozas J."/>
            <person name="Rubenfield M.J."/>
            <person name="Ruiz A."/>
            <person name="Russo S."/>
            <person name="Salzberg S.L."/>
            <person name="Sanchez-Gracia A."/>
            <person name="Saranga D.J."/>
            <person name="Sato H."/>
            <person name="Schaeffer S.W."/>
            <person name="Schatz M.C."/>
            <person name="Schlenke T."/>
            <person name="Schwartz R."/>
            <person name="Segarra C."/>
            <person name="Singh R.S."/>
            <person name="Sirot L."/>
            <person name="Sirota M."/>
            <person name="Sisneros N.B."/>
            <person name="Smith C.D."/>
            <person name="Smith T.F."/>
            <person name="Spieth J."/>
            <person name="Stage D.E."/>
            <person name="Stark A."/>
            <person name="Stephan W."/>
            <person name="Strausberg R.L."/>
            <person name="Strempel S."/>
            <person name="Sturgill D."/>
            <person name="Sutton G."/>
            <person name="Sutton G.G."/>
            <person name="Tao W."/>
            <person name="Teichmann S."/>
            <person name="Tobari Y.N."/>
            <person name="Tomimura Y."/>
            <person name="Tsolas J.M."/>
            <person name="Valente V.L."/>
            <person name="Venter E."/>
            <person name="Venter J.C."/>
            <person name="Vicario S."/>
            <person name="Vieira F.G."/>
            <person name="Vilella A.J."/>
            <person name="Villasante A."/>
            <person name="Walenz B."/>
            <person name="Wang J."/>
            <person name="Wasserman M."/>
            <person name="Watts T."/>
            <person name="Wilson D."/>
            <person name="Wilson R.K."/>
            <person name="Wing R.A."/>
            <person name="Wolfner M.F."/>
            <person name="Wong A."/>
            <person name="Wong G.K."/>
            <person name="Wu C.I."/>
            <person name="Wu G."/>
            <person name="Yamamoto D."/>
            <person name="Yang H.P."/>
            <person name="Yang S.P."/>
            <person name="Yorke J.A."/>
            <person name="Yoshida K."/>
            <person name="Zdobnov E."/>
            <person name="Zhang P."/>
            <person name="Zhang Y."/>
            <person name="Zimin A.V."/>
            <person name="Baldwin J."/>
            <person name="Abdouelleil A."/>
            <person name="Abdulkadir J."/>
            <person name="Abebe A."/>
            <person name="Abera B."/>
            <person name="Abreu J."/>
            <person name="Acer S.C."/>
            <person name="Aftuck L."/>
            <person name="Alexander A."/>
            <person name="An P."/>
            <person name="Anderson E."/>
            <person name="Anderson S."/>
            <person name="Arachi H."/>
            <person name="Azer M."/>
            <person name="Bachantsang P."/>
            <person name="Barry A."/>
            <person name="Bayul T."/>
            <person name="Berlin A."/>
            <person name="Bessette D."/>
            <person name="Bloom T."/>
            <person name="Blye J."/>
            <person name="Boguslavskiy L."/>
            <person name="Bonnet C."/>
            <person name="Boukhgalter B."/>
            <person name="Bourzgui I."/>
            <person name="Brown A."/>
            <person name="Cahill P."/>
            <person name="Channer S."/>
            <person name="Cheshatsang Y."/>
            <person name="Chuda L."/>
            <person name="Citroen M."/>
            <person name="Collymore A."/>
            <person name="Cooke P."/>
            <person name="Costello M."/>
            <person name="D'Aco K."/>
            <person name="Daza R."/>
            <person name="De Haan G."/>
            <person name="DeGray S."/>
            <person name="DeMaso C."/>
            <person name="Dhargay N."/>
            <person name="Dooley K."/>
            <person name="Dooley E."/>
            <person name="Doricent M."/>
            <person name="Dorje P."/>
            <person name="Dorjee K."/>
            <person name="Dupes A."/>
            <person name="Elong R."/>
            <person name="Falk J."/>
            <person name="Farina A."/>
            <person name="Faro S."/>
            <person name="Ferguson D."/>
            <person name="Fisher S."/>
            <person name="Foley C.D."/>
            <person name="Franke A."/>
            <person name="Friedrich D."/>
            <person name="Gadbois L."/>
            <person name="Gearin G."/>
            <person name="Gearin C.R."/>
            <person name="Giannoukos G."/>
            <person name="Goode T."/>
            <person name="Graham J."/>
            <person name="Grandbois E."/>
            <person name="Grewal S."/>
            <person name="Gyaltsen K."/>
            <person name="Hafez N."/>
            <person name="Hagos B."/>
            <person name="Hall J."/>
            <person name="Henson C."/>
            <person name="Hollinger A."/>
            <person name="Honan T."/>
            <person name="Huard M.D."/>
            <person name="Hughes L."/>
            <person name="Hurhula B."/>
            <person name="Husby M.E."/>
            <person name="Kamat A."/>
            <person name="Kanga B."/>
            <person name="Kashin S."/>
            <person name="Khazanovich D."/>
            <person name="Kisner P."/>
            <person name="Lance K."/>
            <person name="Lara M."/>
            <person name="Lee W."/>
            <person name="Lennon N."/>
            <person name="Letendre F."/>
            <person name="LeVine R."/>
            <person name="Lipovsky A."/>
            <person name="Liu X."/>
            <person name="Liu J."/>
            <person name="Liu S."/>
            <person name="Lokyitsang T."/>
            <person name="Lokyitsang Y."/>
            <person name="Lubonja R."/>
            <person name="Lui A."/>
            <person name="MacDonald P."/>
            <person name="Magnisalis V."/>
            <person name="Maru K."/>
            <person name="Matthews C."/>
            <person name="McCusker W."/>
            <person name="McDonough S."/>
            <person name="Mehta T."/>
            <person name="Meldrim J."/>
            <person name="Meneus L."/>
            <person name="Mihai O."/>
            <person name="Mihalev A."/>
            <person name="Mihova T."/>
            <person name="Mittelman R."/>
            <person name="Mlenga V."/>
            <person name="Montmayeur A."/>
            <person name="Mulrain L."/>
            <person name="Navidi A."/>
            <person name="Naylor J."/>
            <person name="Negash T."/>
            <person name="Nguyen T."/>
            <person name="Nguyen N."/>
            <person name="Nicol R."/>
            <person name="Norbu C."/>
            <person name="Norbu N."/>
            <person name="Novod N."/>
            <person name="O'Neill B."/>
            <person name="Osman S."/>
            <person name="Markiewicz E."/>
            <person name="Oyono O.L."/>
            <person name="Patti C."/>
            <person name="Phunkhang P."/>
            <person name="Pierre F."/>
            <person name="Priest M."/>
            <person name="Raghuraman S."/>
            <person name="Rege F."/>
            <person name="Reyes R."/>
            <person name="Rise C."/>
            <person name="Rogov P."/>
            <person name="Ross K."/>
            <person name="Ryan E."/>
            <person name="Settipalli S."/>
            <person name="Shea T."/>
            <person name="Sherpa N."/>
            <person name="Shi L."/>
            <person name="Shih D."/>
            <person name="Sparrow T."/>
            <person name="Spaulding J."/>
            <person name="Stalker J."/>
            <person name="Stange-Thomann N."/>
            <person name="Stavropoulos S."/>
            <person name="Stone C."/>
            <person name="Strader C."/>
            <person name="Tesfaye S."/>
            <person name="Thomson T."/>
            <person name="Thoulutsang Y."/>
            <person name="Thoulutsang D."/>
            <person name="Topham K."/>
            <person name="Topping I."/>
            <person name="Tsamla T."/>
            <person name="Vassiliev H."/>
            <person name="Vo A."/>
            <person name="Wangchuk T."/>
            <person name="Wangdi T."/>
            <person name="Weiand M."/>
            <person name="Wilkinson J."/>
            <person name="Wilson A."/>
            <person name="Yadav S."/>
            <person name="Young G."/>
            <person name="Yu Q."/>
            <person name="Zembek L."/>
            <person name="Zhong D."/>
            <person name="Zimmer A."/>
            <person name="Zwirko Z."/>
            <person name="Jaffe D.B."/>
            <person name="Alvarez P."/>
            <person name="Brockman W."/>
            <person name="Butler J."/>
            <person name="Chin C."/>
            <person name="Gnerre S."/>
            <person name="Grabherr M."/>
            <person name="Kleber M."/>
            <person name="Mauceli E."/>
            <person name="MacCallum I."/>
        </authorList>
    </citation>
    <scope>NUCLEOTIDE SEQUENCE [LARGE SCALE GENOMIC DNA]</scope>
    <source>
        <strain evidence="3">Tai18E2 / Tucson 14021-0261.01</strain>
    </source>
</reference>
<name>A0A0R1E3C3_DROYA</name>
<gene>
    <name evidence="2" type="primary">Dyak\GE28690</name>
    <name evidence="2" type="synonym">GE28690</name>
    <name evidence="2" type="ORF">Dyak_GE28690</name>
</gene>
<accession>A0A0R1E3C3</accession>
<evidence type="ECO:0000313" key="2">
    <source>
        <dbReference type="EMBL" id="KRK02090.1"/>
    </source>
</evidence>
<keyword evidence="1" id="KW-0732">Signal</keyword>
<organism evidence="2 3">
    <name type="scientific">Drosophila yakuba</name>
    <name type="common">Fruit fly</name>
    <dbReference type="NCBI Taxonomy" id="7245"/>
    <lineage>
        <taxon>Eukaryota</taxon>
        <taxon>Metazoa</taxon>
        <taxon>Ecdysozoa</taxon>
        <taxon>Arthropoda</taxon>
        <taxon>Hexapoda</taxon>
        <taxon>Insecta</taxon>
        <taxon>Pterygota</taxon>
        <taxon>Neoptera</taxon>
        <taxon>Endopterygota</taxon>
        <taxon>Diptera</taxon>
        <taxon>Brachycera</taxon>
        <taxon>Muscomorpha</taxon>
        <taxon>Ephydroidea</taxon>
        <taxon>Drosophilidae</taxon>
        <taxon>Drosophila</taxon>
        <taxon>Sophophora</taxon>
    </lineage>
</organism>
<evidence type="ECO:0008006" key="4">
    <source>
        <dbReference type="Google" id="ProtNLM"/>
    </source>
</evidence>
<evidence type="ECO:0000256" key="1">
    <source>
        <dbReference type="SAM" id="SignalP"/>
    </source>
</evidence>
<feature type="chain" id="PRO_5006403199" description="Drosophila melanogaster" evidence="1">
    <location>
        <begin position="23"/>
        <end position="39"/>
    </location>
</feature>
<dbReference type="EMBL" id="CM000159">
    <property type="protein sequence ID" value="KRK02090.1"/>
    <property type="molecule type" value="Genomic_DNA"/>
</dbReference>
<dbReference type="AlphaFoldDB" id="A0A0R1E3C3"/>
<reference evidence="2 3" key="2">
    <citation type="journal article" date="2007" name="PLoS Biol.">
        <title>Principles of genome evolution in the Drosophila melanogaster species group.</title>
        <authorList>
            <person name="Ranz J.M."/>
            <person name="Maurin D."/>
            <person name="Chan Y.S."/>
            <person name="von Grotthuss M."/>
            <person name="Hillier L.W."/>
            <person name="Roote J."/>
            <person name="Ashburner M."/>
            <person name="Bergman C.M."/>
        </authorList>
    </citation>
    <scope>NUCLEOTIDE SEQUENCE [LARGE SCALE GENOMIC DNA]</scope>
    <source>
        <strain evidence="3">Tai18E2 / Tucson 14021-0261.01</strain>
    </source>
</reference>
<sequence length="39" mass="4197">MWAANLIVVTLMLLHLATLALSCSCGKEANLECGCTKHH</sequence>
<protein>
    <recommendedName>
        <fullName evidence="4">Drosophila melanogaster</fullName>
    </recommendedName>
</protein>